<evidence type="ECO:0000313" key="6">
    <source>
        <dbReference type="EMBL" id="AKA67667.1"/>
    </source>
</evidence>
<dbReference type="InterPro" id="IPR050153">
    <property type="entry name" value="Metal_Ion_Import_ABC"/>
</dbReference>
<name>A0A0E3JM51_CLOSL</name>
<dbReference type="PANTHER" id="PTHR42734:SF6">
    <property type="entry name" value="MOLYBDATE IMPORT ATP-BINDING PROTEIN MOLC"/>
    <property type="match status" value="1"/>
</dbReference>
<dbReference type="EMBL" id="CP009933">
    <property type="protein sequence ID" value="AKA67667.1"/>
    <property type="molecule type" value="Genomic_DNA"/>
</dbReference>
<dbReference type="SMART" id="SM00382">
    <property type="entry name" value="AAA"/>
    <property type="match status" value="1"/>
</dbReference>
<reference evidence="6 7" key="1">
    <citation type="journal article" date="2015" name="J. Biotechnol.">
        <title>Complete genome sequence of a malodorant-producing acetogen, Clostridium scatologenes ATCC 25775(T).</title>
        <authorList>
            <person name="Zhu Z."/>
            <person name="Guo T."/>
            <person name="Zheng H."/>
            <person name="Song T."/>
            <person name="Ouyang P."/>
            <person name="Xie J."/>
        </authorList>
    </citation>
    <scope>NUCLEOTIDE SEQUENCE [LARGE SCALE GENOMIC DNA]</scope>
    <source>
        <strain evidence="6 7">ATCC 25775</strain>
    </source>
</reference>
<sequence>MILSVQGLSFKYPSRSVLKNINFSVEKGECLAILGTNGAGKSTLLKCMDHILKPQFGAVLVEEDEIFKLSPMKLAQKIGYVSQQQVSIKTTVFDSVLLGRKPYIKWNASKEDLEIVSNVINMLGLKDYSLRYLDELSGGELQKVIIARALAQEPKVLLLDEPTSNLDLKNQLEVIKIIKEIVKTQQIAAIMIVHDLNLAMRFADKFVLLKDENIFAVGGTEVMTSENIESVYSVPVVIEKCRDNLVVVPL</sequence>
<dbReference type="AlphaFoldDB" id="A0A0E3JM51"/>
<protein>
    <submittedName>
        <fullName evidence="6">Iron ABC transporter ATPase</fullName>
    </submittedName>
</protein>
<keyword evidence="2" id="KW-0813">Transport</keyword>
<gene>
    <name evidence="6" type="ORF">CSCA_0542</name>
</gene>
<dbReference type="InterPro" id="IPR003439">
    <property type="entry name" value="ABC_transporter-like_ATP-bd"/>
</dbReference>
<dbReference type="InterPro" id="IPR017871">
    <property type="entry name" value="ABC_transporter-like_CS"/>
</dbReference>
<dbReference type="HOGENOM" id="CLU_000604_1_11_9"/>
<evidence type="ECO:0000256" key="1">
    <source>
        <dbReference type="ARBA" id="ARBA00005417"/>
    </source>
</evidence>
<feature type="domain" description="ABC transporter" evidence="5">
    <location>
        <begin position="3"/>
        <end position="236"/>
    </location>
</feature>
<evidence type="ECO:0000313" key="7">
    <source>
        <dbReference type="Proteomes" id="UP000033115"/>
    </source>
</evidence>
<evidence type="ECO:0000256" key="3">
    <source>
        <dbReference type="ARBA" id="ARBA00022741"/>
    </source>
</evidence>
<dbReference type="InterPro" id="IPR027417">
    <property type="entry name" value="P-loop_NTPase"/>
</dbReference>
<dbReference type="Gene3D" id="3.40.50.300">
    <property type="entry name" value="P-loop containing nucleotide triphosphate hydrolases"/>
    <property type="match status" value="1"/>
</dbReference>
<dbReference type="Pfam" id="PF00005">
    <property type="entry name" value="ABC_tran"/>
    <property type="match status" value="1"/>
</dbReference>
<dbReference type="InterPro" id="IPR003593">
    <property type="entry name" value="AAA+_ATPase"/>
</dbReference>
<dbReference type="PROSITE" id="PS50893">
    <property type="entry name" value="ABC_TRANSPORTER_2"/>
    <property type="match status" value="1"/>
</dbReference>
<dbReference type="FunFam" id="3.40.50.300:FF:000134">
    <property type="entry name" value="Iron-enterobactin ABC transporter ATP-binding protein"/>
    <property type="match status" value="1"/>
</dbReference>
<evidence type="ECO:0000259" key="5">
    <source>
        <dbReference type="PROSITE" id="PS50893"/>
    </source>
</evidence>
<accession>A0A0E3JM51</accession>
<proteinExistence type="inferred from homology"/>
<evidence type="ECO:0000256" key="4">
    <source>
        <dbReference type="ARBA" id="ARBA00022840"/>
    </source>
</evidence>
<keyword evidence="7" id="KW-1185">Reference proteome</keyword>
<organism evidence="6 7">
    <name type="scientific">Clostridium scatologenes</name>
    <dbReference type="NCBI Taxonomy" id="1548"/>
    <lineage>
        <taxon>Bacteria</taxon>
        <taxon>Bacillati</taxon>
        <taxon>Bacillota</taxon>
        <taxon>Clostridia</taxon>
        <taxon>Eubacteriales</taxon>
        <taxon>Clostridiaceae</taxon>
        <taxon>Clostridium</taxon>
    </lineage>
</organism>
<dbReference type="CDD" id="cd03214">
    <property type="entry name" value="ABC_Iron-Siderophores_B12_Hemin"/>
    <property type="match status" value="1"/>
</dbReference>
<dbReference type="PROSITE" id="PS00211">
    <property type="entry name" value="ABC_TRANSPORTER_1"/>
    <property type="match status" value="1"/>
</dbReference>
<dbReference type="STRING" id="1548.CSCA_0542"/>
<dbReference type="SUPFAM" id="SSF52540">
    <property type="entry name" value="P-loop containing nucleoside triphosphate hydrolases"/>
    <property type="match status" value="1"/>
</dbReference>
<dbReference type="RefSeq" id="WP_029161333.1">
    <property type="nucleotide sequence ID" value="NZ_CP009933.1"/>
</dbReference>
<keyword evidence="3" id="KW-0547">Nucleotide-binding</keyword>
<dbReference type="PANTHER" id="PTHR42734">
    <property type="entry name" value="METAL TRANSPORT SYSTEM ATP-BINDING PROTEIN TM_0124-RELATED"/>
    <property type="match status" value="1"/>
</dbReference>
<evidence type="ECO:0000256" key="2">
    <source>
        <dbReference type="ARBA" id="ARBA00022448"/>
    </source>
</evidence>
<dbReference type="KEGG" id="csq:CSCA_0542"/>
<dbReference type="GO" id="GO:0005524">
    <property type="term" value="F:ATP binding"/>
    <property type="evidence" value="ECO:0007669"/>
    <property type="project" value="UniProtKB-KW"/>
</dbReference>
<keyword evidence="4" id="KW-0067">ATP-binding</keyword>
<comment type="similarity">
    <text evidence="1">Belongs to the ABC transporter superfamily.</text>
</comment>
<dbReference type="Proteomes" id="UP000033115">
    <property type="component" value="Chromosome"/>
</dbReference>
<dbReference type="GO" id="GO:0016887">
    <property type="term" value="F:ATP hydrolysis activity"/>
    <property type="evidence" value="ECO:0007669"/>
    <property type="project" value="InterPro"/>
</dbReference>